<organism evidence="1 2">
    <name type="scientific">Hibiscus sabdariffa</name>
    <name type="common">roselle</name>
    <dbReference type="NCBI Taxonomy" id="183260"/>
    <lineage>
        <taxon>Eukaryota</taxon>
        <taxon>Viridiplantae</taxon>
        <taxon>Streptophyta</taxon>
        <taxon>Embryophyta</taxon>
        <taxon>Tracheophyta</taxon>
        <taxon>Spermatophyta</taxon>
        <taxon>Magnoliopsida</taxon>
        <taxon>eudicotyledons</taxon>
        <taxon>Gunneridae</taxon>
        <taxon>Pentapetalae</taxon>
        <taxon>rosids</taxon>
        <taxon>malvids</taxon>
        <taxon>Malvales</taxon>
        <taxon>Malvaceae</taxon>
        <taxon>Malvoideae</taxon>
        <taxon>Hibiscus</taxon>
    </lineage>
</organism>
<dbReference type="Proteomes" id="UP001396334">
    <property type="component" value="Unassembled WGS sequence"/>
</dbReference>
<proteinExistence type="predicted"/>
<gene>
    <name evidence="1" type="ORF">V6N11_067934</name>
</gene>
<keyword evidence="2" id="KW-1185">Reference proteome</keyword>
<sequence length="139" mass="15889">MRDWFMVNLCDWGPFHDGNLNWSILFPIVCWKLWKKRCSALLDPRYVQVGDLFTHCLDFMREMLAAREPTVVGTTEVTYVRHGLNLAADKLAAMSRSLLIVEQLFSFPHAQTIEHLLNDAVVIELDEFGGVNPREDPGG</sequence>
<evidence type="ECO:0000313" key="1">
    <source>
        <dbReference type="EMBL" id="KAK9028120.1"/>
    </source>
</evidence>
<accession>A0ABR2SS96</accession>
<evidence type="ECO:0000313" key="2">
    <source>
        <dbReference type="Proteomes" id="UP001396334"/>
    </source>
</evidence>
<comment type="caution">
    <text evidence="1">The sequence shown here is derived from an EMBL/GenBank/DDBJ whole genome shotgun (WGS) entry which is preliminary data.</text>
</comment>
<reference evidence="1 2" key="1">
    <citation type="journal article" date="2024" name="G3 (Bethesda)">
        <title>Genome assembly of Hibiscus sabdariffa L. provides insights into metabolisms of medicinal natural products.</title>
        <authorList>
            <person name="Kim T."/>
        </authorList>
    </citation>
    <scope>NUCLEOTIDE SEQUENCE [LARGE SCALE GENOMIC DNA]</scope>
    <source>
        <strain evidence="1">TK-2024</strain>
        <tissue evidence="1">Old leaves</tissue>
    </source>
</reference>
<name>A0ABR2SS96_9ROSI</name>
<protein>
    <submittedName>
        <fullName evidence="1">Uncharacterized protein</fullName>
    </submittedName>
</protein>
<dbReference type="EMBL" id="JBBPBN010000012">
    <property type="protein sequence ID" value="KAK9028120.1"/>
    <property type="molecule type" value="Genomic_DNA"/>
</dbReference>